<feature type="signal peptide" evidence="1">
    <location>
        <begin position="1"/>
        <end position="17"/>
    </location>
</feature>
<dbReference type="Proteomes" id="UP000269665">
    <property type="component" value="Unassembled WGS sequence"/>
</dbReference>
<name>A0A8B3FAL1_PECPM</name>
<comment type="caution">
    <text evidence="2">The sequence shown here is derived from an EMBL/GenBank/DDBJ whole genome shotgun (WGS) entry which is preliminary data.</text>
</comment>
<evidence type="ECO:0000256" key="1">
    <source>
        <dbReference type="SAM" id="SignalP"/>
    </source>
</evidence>
<dbReference type="AlphaFoldDB" id="A0A8B3FAL1"/>
<evidence type="ECO:0000313" key="3">
    <source>
        <dbReference type="Proteomes" id="UP000269665"/>
    </source>
</evidence>
<protein>
    <submittedName>
        <fullName evidence="2">Uncharacterized protein</fullName>
    </submittedName>
</protein>
<dbReference type="GeneID" id="45850184"/>
<organism evidence="2 3">
    <name type="scientific">Pectobacterium parmentieri</name>
    <dbReference type="NCBI Taxonomy" id="1905730"/>
    <lineage>
        <taxon>Bacteria</taxon>
        <taxon>Pseudomonadati</taxon>
        <taxon>Pseudomonadota</taxon>
        <taxon>Gammaproteobacteria</taxon>
        <taxon>Enterobacterales</taxon>
        <taxon>Pectobacteriaceae</taxon>
        <taxon>Pectobacterium</taxon>
    </lineage>
</organism>
<gene>
    <name evidence="2" type="ORF">C5E00_00835</name>
</gene>
<keyword evidence="1" id="KW-0732">Signal</keyword>
<feature type="chain" id="PRO_5033026234" evidence="1">
    <location>
        <begin position="18"/>
        <end position="112"/>
    </location>
</feature>
<dbReference type="KEGG" id="ppar:A8F97_12010"/>
<dbReference type="EMBL" id="PSZG01000001">
    <property type="protein sequence ID" value="RKO75438.1"/>
    <property type="molecule type" value="Genomic_DNA"/>
</dbReference>
<proteinExistence type="predicted"/>
<sequence length="112" mass="12044">MKKSLLLMLVFSGFTYAATATQPFTEMDLHDQAVGVCGARDAIDAGASISRSAGVIKAYKDAVERDSNIKVIDGLKDGECTGETIKQYNSKPEYYASCDKNNLTGYITCSGK</sequence>
<accession>A0A8B3FAL1</accession>
<reference evidence="2 3" key="1">
    <citation type="journal article" date="2018" name="BMC Genomics">
        <title>High genomic variability in the plant pathogenic bacterium Pectobacterium parmentieri deciphered from de novo assembled complete genomes.</title>
        <authorList>
            <person name="Zoledowska S."/>
            <person name="Motyka-Pomagruk A."/>
            <person name="Sledz W."/>
            <person name="Mengoni A."/>
            <person name="Lojkowska E."/>
        </authorList>
    </citation>
    <scope>NUCLEOTIDE SEQUENCE [LARGE SCALE GENOMIC DNA]</scope>
    <source>
        <strain evidence="2 3">IFB5626</strain>
    </source>
</reference>
<evidence type="ECO:0000313" key="2">
    <source>
        <dbReference type="EMBL" id="RKO75438.1"/>
    </source>
</evidence>
<dbReference type="RefSeq" id="WP_025919186.1">
    <property type="nucleotide sequence ID" value="NZ_CP015749.1"/>
</dbReference>